<evidence type="ECO:0000313" key="11">
    <source>
        <dbReference type="Proteomes" id="UP001596545"/>
    </source>
</evidence>
<evidence type="ECO:0000256" key="2">
    <source>
        <dbReference type="ARBA" id="ARBA00012438"/>
    </source>
</evidence>
<dbReference type="Gene3D" id="3.30.450.20">
    <property type="entry name" value="PAS domain"/>
    <property type="match status" value="1"/>
</dbReference>
<name>A0ABD6AM47_9EURY</name>
<dbReference type="SMART" id="SM00388">
    <property type="entry name" value="HisKA"/>
    <property type="match status" value="1"/>
</dbReference>
<dbReference type="GO" id="GO:0004673">
    <property type="term" value="F:protein histidine kinase activity"/>
    <property type="evidence" value="ECO:0007669"/>
    <property type="project" value="UniProtKB-EC"/>
</dbReference>
<dbReference type="Proteomes" id="UP001596545">
    <property type="component" value="Unassembled WGS sequence"/>
</dbReference>
<dbReference type="EC" id="2.7.13.3" evidence="2"/>
<dbReference type="CDD" id="cd00075">
    <property type="entry name" value="HATPase"/>
    <property type="match status" value="1"/>
</dbReference>
<dbReference type="Pfam" id="PF13185">
    <property type="entry name" value="GAF_2"/>
    <property type="match status" value="1"/>
</dbReference>
<evidence type="ECO:0000259" key="8">
    <source>
        <dbReference type="PROSITE" id="PS50109"/>
    </source>
</evidence>
<dbReference type="InterPro" id="IPR003594">
    <property type="entry name" value="HATPase_dom"/>
</dbReference>
<dbReference type="InterPro" id="IPR005467">
    <property type="entry name" value="His_kinase_dom"/>
</dbReference>
<dbReference type="InterPro" id="IPR029016">
    <property type="entry name" value="GAF-like_dom_sf"/>
</dbReference>
<dbReference type="PROSITE" id="PS50112">
    <property type="entry name" value="PAS"/>
    <property type="match status" value="1"/>
</dbReference>
<dbReference type="Pfam" id="PF08448">
    <property type="entry name" value="PAS_4"/>
    <property type="match status" value="1"/>
</dbReference>
<dbReference type="InterPro" id="IPR004358">
    <property type="entry name" value="Sig_transdc_His_kin-like_C"/>
</dbReference>
<gene>
    <name evidence="10" type="ORF">ACFQMF_11465</name>
</gene>
<feature type="region of interest" description="Disordered" evidence="7">
    <location>
        <begin position="520"/>
        <end position="549"/>
    </location>
</feature>
<feature type="domain" description="Histidine kinase" evidence="8">
    <location>
        <begin position="307"/>
        <end position="518"/>
    </location>
</feature>
<keyword evidence="4" id="KW-0808">Transferase</keyword>
<dbReference type="Pfam" id="PF02518">
    <property type="entry name" value="HATPase_c"/>
    <property type="match status" value="1"/>
</dbReference>
<dbReference type="SMART" id="SM00387">
    <property type="entry name" value="HATPase_c"/>
    <property type="match status" value="1"/>
</dbReference>
<evidence type="ECO:0000313" key="10">
    <source>
        <dbReference type="EMBL" id="MFC7325196.1"/>
    </source>
</evidence>
<dbReference type="InterPro" id="IPR003661">
    <property type="entry name" value="HisK_dim/P_dom"/>
</dbReference>
<evidence type="ECO:0000259" key="9">
    <source>
        <dbReference type="PROSITE" id="PS50112"/>
    </source>
</evidence>
<dbReference type="NCBIfam" id="TIGR00229">
    <property type="entry name" value="sensory_box"/>
    <property type="match status" value="1"/>
</dbReference>
<sequence length="549" mass="59064">MERFPEALDGIPDAVLIVDGEGVVRAANERVERVLGYAPDDLEGRDFESLLFDPGDGAAGRELHRYVVDPEPRSMSASLDLCVRRADGTDAPVTLSLGPFEKGGETYLVVTLVDVRAERAEQAELHRRTQTLEALHEATQDLLKTTDREVAAAAAVEYVEEVLGHPIAGIWLYDEERDALDPHVWTDAADEVVGEHPVFAADGRSISWQVFDSGTPEYVADTRSDPDRYNPDSPIRSELVLPLGRYGIINVGATEPDAFDDSDLAVARIWAATVTMVFVRIERERQLRAREDEVARERDRLEEFASLVSHDLRSPLNVAAGNLDLVRDRLRAADVEVDEVDAVARALDRMEALVDDMLTLARQGSGIDETEPLSLRAVAEESWESVDAAAAALVVAGDVRFRADRSRFRQALENLFANAVAHAGADVRVEVGPLGDAGDAANAGDGDADGSGAPGFYVADDGPGIPDDVRDQVFDAGVSTDPDGTGFGLKIVAEVADAHGWSVALGDAETGGARFEFRGIETVDADEVPESEGVGAPDDDASEPDDGEE</sequence>
<dbReference type="CDD" id="cd00130">
    <property type="entry name" value="PAS"/>
    <property type="match status" value="1"/>
</dbReference>
<dbReference type="InterPro" id="IPR035965">
    <property type="entry name" value="PAS-like_dom_sf"/>
</dbReference>
<dbReference type="SUPFAM" id="SSF55785">
    <property type="entry name" value="PYP-like sensor domain (PAS domain)"/>
    <property type="match status" value="1"/>
</dbReference>
<evidence type="ECO:0000256" key="6">
    <source>
        <dbReference type="ARBA" id="ARBA00023012"/>
    </source>
</evidence>
<dbReference type="SUPFAM" id="SSF55781">
    <property type="entry name" value="GAF domain-like"/>
    <property type="match status" value="1"/>
</dbReference>
<accession>A0ABD6AM47</accession>
<keyword evidence="5" id="KW-0418">Kinase</keyword>
<dbReference type="EMBL" id="JBHTBL010000011">
    <property type="protein sequence ID" value="MFC7325196.1"/>
    <property type="molecule type" value="Genomic_DNA"/>
</dbReference>
<dbReference type="RefSeq" id="WP_256407934.1">
    <property type="nucleotide sequence ID" value="NZ_JANHDN010000002.1"/>
</dbReference>
<dbReference type="Gene3D" id="3.30.450.40">
    <property type="match status" value="1"/>
</dbReference>
<keyword evidence="11" id="KW-1185">Reference proteome</keyword>
<evidence type="ECO:0000256" key="5">
    <source>
        <dbReference type="ARBA" id="ARBA00022777"/>
    </source>
</evidence>
<dbReference type="SMART" id="SM00065">
    <property type="entry name" value="GAF"/>
    <property type="match status" value="1"/>
</dbReference>
<dbReference type="SUPFAM" id="SSF47384">
    <property type="entry name" value="Homodimeric domain of signal transducing histidine kinase"/>
    <property type="match status" value="1"/>
</dbReference>
<dbReference type="GO" id="GO:0000160">
    <property type="term" value="P:phosphorelay signal transduction system"/>
    <property type="evidence" value="ECO:0007669"/>
    <property type="project" value="UniProtKB-KW"/>
</dbReference>
<dbReference type="PANTHER" id="PTHR43711">
    <property type="entry name" value="TWO-COMPONENT HISTIDINE KINASE"/>
    <property type="match status" value="1"/>
</dbReference>
<feature type="compositionally biased region" description="Acidic residues" evidence="7">
    <location>
        <begin position="537"/>
        <end position="549"/>
    </location>
</feature>
<dbReference type="InterPro" id="IPR036890">
    <property type="entry name" value="HATPase_C_sf"/>
</dbReference>
<evidence type="ECO:0000256" key="4">
    <source>
        <dbReference type="ARBA" id="ARBA00022679"/>
    </source>
</evidence>
<keyword evidence="6" id="KW-0902">Two-component regulatory system</keyword>
<comment type="caution">
    <text evidence="10">The sequence shown here is derived from an EMBL/GenBank/DDBJ whole genome shotgun (WGS) entry which is preliminary data.</text>
</comment>
<dbReference type="Gene3D" id="3.30.565.10">
    <property type="entry name" value="Histidine kinase-like ATPase, C-terminal domain"/>
    <property type="match status" value="1"/>
</dbReference>
<feature type="domain" description="PAS" evidence="9">
    <location>
        <begin position="1"/>
        <end position="71"/>
    </location>
</feature>
<keyword evidence="3" id="KW-0597">Phosphoprotein</keyword>
<evidence type="ECO:0000256" key="3">
    <source>
        <dbReference type="ARBA" id="ARBA00022553"/>
    </source>
</evidence>
<dbReference type="AlphaFoldDB" id="A0ABD6AM47"/>
<organism evidence="10 11">
    <name type="scientific">Halorubrum rutilum</name>
    <dbReference type="NCBI Taxonomy" id="1364933"/>
    <lineage>
        <taxon>Archaea</taxon>
        <taxon>Methanobacteriati</taxon>
        <taxon>Methanobacteriota</taxon>
        <taxon>Stenosarchaea group</taxon>
        <taxon>Halobacteria</taxon>
        <taxon>Halobacteriales</taxon>
        <taxon>Haloferacaceae</taxon>
        <taxon>Halorubrum</taxon>
    </lineage>
</organism>
<evidence type="ECO:0000256" key="7">
    <source>
        <dbReference type="SAM" id="MobiDB-lite"/>
    </source>
</evidence>
<dbReference type="PANTHER" id="PTHR43711:SF1">
    <property type="entry name" value="HISTIDINE KINASE 1"/>
    <property type="match status" value="1"/>
</dbReference>
<dbReference type="CDD" id="cd00082">
    <property type="entry name" value="HisKA"/>
    <property type="match status" value="1"/>
</dbReference>
<comment type="catalytic activity">
    <reaction evidence="1">
        <text>ATP + protein L-histidine = ADP + protein N-phospho-L-histidine.</text>
        <dbReference type="EC" id="2.7.13.3"/>
    </reaction>
</comment>
<dbReference type="InterPro" id="IPR050736">
    <property type="entry name" value="Sensor_HK_Regulatory"/>
</dbReference>
<dbReference type="Pfam" id="PF00512">
    <property type="entry name" value="HisKA"/>
    <property type="match status" value="1"/>
</dbReference>
<proteinExistence type="predicted"/>
<dbReference type="SMART" id="SM00091">
    <property type="entry name" value="PAS"/>
    <property type="match status" value="1"/>
</dbReference>
<reference evidence="10 11" key="1">
    <citation type="journal article" date="2019" name="Int. J. Syst. Evol. Microbiol.">
        <title>The Global Catalogue of Microorganisms (GCM) 10K type strain sequencing project: providing services to taxonomists for standard genome sequencing and annotation.</title>
        <authorList>
            <consortium name="The Broad Institute Genomics Platform"/>
            <consortium name="The Broad Institute Genome Sequencing Center for Infectious Disease"/>
            <person name="Wu L."/>
            <person name="Ma J."/>
        </authorList>
    </citation>
    <scope>NUCLEOTIDE SEQUENCE [LARGE SCALE GENOMIC DNA]</scope>
    <source>
        <strain evidence="10 11">CGMCC 1.12554</strain>
    </source>
</reference>
<dbReference type="PROSITE" id="PS50109">
    <property type="entry name" value="HIS_KIN"/>
    <property type="match status" value="1"/>
</dbReference>
<dbReference type="SUPFAM" id="SSF55874">
    <property type="entry name" value="ATPase domain of HSP90 chaperone/DNA topoisomerase II/histidine kinase"/>
    <property type="match status" value="1"/>
</dbReference>
<dbReference type="PRINTS" id="PR00344">
    <property type="entry name" value="BCTRLSENSOR"/>
</dbReference>
<dbReference type="InterPro" id="IPR036097">
    <property type="entry name" value="HisK_dim/P_sf"/>
</dbReference>
<dbReference type="InterPro" id="IPR013656">
    <property type="entry name" value="PAS_4"/>
</dbReference>
<dbReference type="InterPro" id="IPR000014">
    <property type="entry name" value="PAS"/>
</dbReference>
<dbReference type="Gene3D" id="1.10.287.130">
    <property type="match status" value="1"/>
</dbReference>
<dbReference type="InterPro" id="IPR003018">
    <property type="entry name" value="GAF"/>
</dbReference>
<protein>
    <recommendedName>
        <fullName evidence="2">histidine kinase</fullName>
        <ecNumber evidence="2">2.7.13.3</ecNumber>
    </recommendedName>
</protein>
<evidence type="ECO:0000256" key="1">
    <source>
        <dbReference type="ARBA" id="ARBA00000085"/>
    </source>
</evidence>